<keyword evidence="3" id="KW-1185">Reference proteome</keyword>
<proteinExistence type="predicted"/>
<dbReference type="AlphaFoldDB" id="A0AAV1YT04"/>
<feature type="signal peptide" evidence="1">
    <location>
        <begin position="1"/>
        <end position="21"/>
    </location>
</feature>
<protein>
    <submittedName>
        <fullName evidence="2">Uncharacterized protein</fullName>
    </submittedName>
</protein>
<name>A0AAV1YT04_9ARAC</name>
<accession>A0AAV1YT04</accession>
<evidence type="ECO:0000313" key="2">
    <source>
        <dbReference type="EMBL" id="CAL1262097.1"/>
    </source>
</evidence>
<feature type="non-terminal residue" evidence="2">
    <location>
        <position position="94"/>
    </location>
</feature>
<reference evidence="2 3" key="1">
    <citation type="submission" date="2024-04" db="EMBL/GenBank/DDBJ databases">
        <authorList>
            <person name="Rising A."/>
            <person name="Reimegard J."/>
            <person name="Sonavane S."/>
            <person name="Akerstrom W."/>
            <person name="Nylinder S."/>
            <person name="Hedman E."/>
            <person name="Kallberg Y."/>
        </authorList>
    </citation>
    <scope>NUCLEOTIDE SEQUENCE [LARGE SCALE GENOMIC DNA]</scope>
</reference>
<evidence type="ECO:0000256" key="1">
    <source>
        <dbReference type="SAM" id="SignalP"/>
    </source>
</evidence>
<sequence>MNMKTIIILLLVSLSLSVVQSLLTCPPPPRFDPEKGCGVRKYQCCKNSDCPWGEFCCAEHCGYRCRPHVDENSGKGGGKVVYYDTRCERTFPFP</sequence>
<dbReference type="EMBL" id="CAXIEN010000004">
    <property type="protein sequence ID" value="CAL1262097.1"/>
    <property type="molecule type" value="Genomic_DNA"/>
</dbReference>
<comment type="caution">
    <text evidence="2">The sequence shown here is derived from an EMBL/GenBank/DDBJ whole genome shotgun (WGS) entry which is preliminary data.</text>
</comment>
<organism evidence="2 3">
    <name type="scientific">Larinioides sclopetarius</name>
    <dbReference type="NCBI Taxonomy" id="280406"/>
    <lineage>
        <taxon>Eukaryota</taxon>
        <taxon>Metazoa</taxon>
        <taxon>Ecdysozoa</taxon>
        <taxon>Arthropoda</taxon>
        <taxon>Chelicerata</taxon>
        <taxon>Arachnida</taxon>
        <taxon>Araneae</taxon>
        <taxon>Araneomorphae</taxon>
        <taxon>Entelegynae</taxon>
        <taxon>Araneoidea</taxon>
        <taxon>Araneidae</taxon>
        <taxon>Larinioides</taxon>
    </lineage>
</organism>
<keyword evidence="1" id="KW-0732">Signal</keyword>
<feature type="chain" id="PRO_5043942907" evidence="1">
    <location>
        <begin position="22"/>
        <end position="94"/>
    </location>
</feature>
<gene>
    <name evidence="2" type="ORF">LARSCL_LOCUS786</name>
</gene>
<dbReference type="Proteomes" id="UP001497382">
    <property type="component" value="Unassembled WGS sequence"/>
</dbReference>
<evidence type="ECO:0000313" key="3">
    <source>
        <dbReference type="Proteomes" id="UP001497382"/>
    </source>
</evidence>